<dbReference type="Pfam" id="PF12704">
    <property type="entry name" value="MacB_PCD"/>
    <property type="match status" value="1"/>
</dbReference>
<keyword evidence="4 6" id="KW-1133">Transmembrane helix</keyword>
<dbReference type="Pfam" id="PF02687">
    <property type="entry name" value="FtsX"/>
    <property type="match status" value="1"/>
</dbReference>
<gene>
    <name evidence="9" type="ORF">ETAA8_17830</name>
</gene>
<keyword evidence="3 6" id="KW-0812">Transmembrane</keyword>
<accession>A0A517Y968</accession>
<evidence type="ECO:0000256" key="1">
    <source>
        <dbReference type="ARBA" id="ARBA00004651"/>
    </source>
</evidence>
<dbReference type="KEGG" id="aagg:ETAA8_17830"/>
<evidence type="ECO:0000256" key="2">
    <source>
        <dbReference type="ARBA" id="ARBA00022475"/>
    </source>
</evidence>
<keyword evidence="10" id="KW-1185">Reference proteome</keyword>
<name>A0A517Y968_9BACT</name>
<dbReference type="RefSeq" id="WP_145087488.1">
    <property type="nucleotide sequence ID" value="NZ_CP036274.1"/>
</dbReference>
<keyword evidence="5 6" id="KW-0472">Membrane</keyword>
<dbReference type="PANTHER" id="PTHR43738">
    <property type="entry name" value="ABC TRANSPORTER, MEMBRANE PROTEIN"/>
    <property type="match status" value="1"/>
</dbReference>
<dbReference type="Proteomes" id="UP000315017">
    <property type="component" value="Chromosome"/>
</dbReference>
<evidence type="ECO:0000256" key="5">
    <source>
        <dbReference type="ARBA" id="ARBA00023136"/>
    </source>
</evidence>
<dbReference type="PANTHER" id="PTHR43738:SF3">
    <property type="entry name" value="ABC TRANSPORTER PERMEASE"/>
    <property type="match status" value="1"/>
</dbReference>
<reference evidence="9 10" key="1">
    <citation type="submission" date="2019-02" db="EMBL/GenBank/DDBJ databases">
        <title>Deep-cultivation of Planctomycetes and their phenomic and genomic characterization uncovers novel biology.</title>
        <authorList>
            <person name="Wiegand S."/>
            <person name="Jogler M."/>
            <person name="Boedeker C."/>
            <person name="Pinto D."/>
            <person name="Vollmers J."/>
            <person name="Rivas-Marin E."/>
            <person name="Kohn T."/>
            <person name="Peeters S.H."/>
            <person name="Heuer A."/>
            <person name="Rast P."/>
            <person name="Oberbeckmann S."/>
            <person name="Bunk B."/>
            <person name="Jeske O."/>
            <person name="Meyerdierks A."/>
            <person name="Storesund J.E."/>
            <person name="Kallscheuer N."/>
            <person name="Luecker S."/>
            <person name="Lage O.M."/>
            <person name="Pohl T."/>
            <person name="Merkel B.J."/>
            <person name="Hornburger P."/>
            <person name="Mueller R.-W."/>
            <person name="Bruemmer F."/>
            <person name="Labrenz M."/>
            <person name="Spormann A.M."/>
            <person name="Op den Camp H."/>
            <person name="Overmann J."/>
            <person name="Amann R."/>
            <person name="Jetten M.S.M."/>
            <person name="Mascher T."/>
            <person name="Medema M.H."/>
            <person name="Devos D.P."/>
            <person name="Kaster A.-K."/>
            <person name="Ovreas L."/>
            <person name="Rohde M."/>
            <person name="Galperin M.Y."/>
            <person name="Jogler C."/>
        </authorList>
    </citation>
    <scope>NUCLEOTIDE SEQUENCE [LARGE SCALE GENOMIC DNA]</scope>
    <source>
        <strain evidence="9 10">ETA_A8</strain>
    </source>
</reference>
<evidence type="ECO:0000256" key="6">
    <source>
        <dbReference type="SAM" id="Phobius"/>
    </source>
</evidence>
<evidence type="ECO:0000256" key="4">
    <source>
        <dbReference type="ARBA" id="ARBA00022989"/>
    </source>
</evidence>
<keyword evidence="2" id="KW-1003">Cell membrane</keyword>
<evidence type="ECO:0000313" key="10">
    <source>
        <dbReference type="Proteomes" id="UP000315017"/>
    </source>
</evidence>
<keyword evidence="9" id="KW-0449">Lipoprotein</keyword>
<dbReference type="OrthoDB" id="251089at2"/>
<dbReference type="AlphaFoldDB" id="A0A517Y968"/>
<sequence>MFKFTPYVFKSLWRHRGRTMLTVTGSAVALFVFCFVGAVQQGLARLTSSKEAERTLVVFQENRFCPASSKLPEDYARTVSKMPGVKDVVPIKVFTNNCRASLDVVVFNGLPPEKLRTARKLELESGNWTDFDSRTDAAVVGQAIAARRSLKPGMKFTIGDVTVSIVGTFRSTVAAEDNFIYTHLDFLQRARGKSSVGTVTQLEVQLAEGTKADEISRAIDAEFRSGPVATTTRSKGVFQRDTLADLAELIGFAHYLGYACVGLVLALVATTTVMAVQDRIKEHAVLQTLGLRPARIFRLVLAESVLQSIAGGVLGIGCGTLLLFLGGFAIGAEGVTIAFQPSLEVATLGVVVSVIVGLLAGIIPGWQAAGTEIVKALRHA</sequence>
<feature type="domain" description="MacB-like periplasmic core" evidence="8">
    <location>
        <begin position="19"/>
        <end position="221"/>
    </location>
</feature>
<protein>
    <submittedName>
        <fullName evidence="9">Outer membrane-specific lipoprotein transporter subunit LolE</fullName>
    </submittedName>
</protein>
<dbReference type="EMBL" id="CP036274">
    <property type="protein sequence ID" value="QDU26702.1"/>
    <property type="molecule type" value="Genomic_DNA"/>
</dbReference>
<proteinExistence type="predicted"/>
<dbReference type="InterPro" id="IPR051125">
    <property type="entry name" value="ABC-4/HrtB_transporter"/>
</dbReference>
<feature type="transmembrane region" description="Helical" evidence="6">
    <location>
        <begin position="296"/>
        <end position="325"/>
    </location>
</feature>
<evidence type="ECO:0000256" key="3">
    <source>
        <dbReference type="ARBA" id="ARBA00022692"/>
    </source>
</evidence>
<dbReference type="InterPro" id="IPR003838">
    <property type="entry name" value="ABC3_permease_C"/>
</dbReference>
<evidence type="ECO:0000313" key="9">
    <source>
        <dbReference type="EMBL" id="QDU26702.1"/>
    </source>
</evidence>
<feature type="domain" description="ABC3 transporter permease C-terminal" evidence="7">
    <location>
        <begin position="260"/>
        <end position="372"/>
    </location>
</feature>
<feature type="transmembrane region" description="Helical" evidence="6">
    <location>
        <begin position="345"/>
        <end position="366"/>
    </location>
</feature>
<feature type="transmembrane region" description="Helical" evidence="6">
    <location>
        <begin position="255"/>
        <end position="276"/>
    </location>
</feature>
<evidence type="ECO:0000259" key="8">
    <source>
        <dbReference type="Pfam" id="PF12704"/>
    </source>
</evidence>
<organism evidence="9 10">
    <name type="scientific">Anatilimnocola aggregata</name>
    <dbReference type="NCBI Taxonomy" id="2528021"/>
    <lineage>
        <taxon>Bacteria</taxon>
        <taxon>Pseudomonadati</taxon>
        <taxon>Planctomycetota</taxon>
        <taxon>Planctomycetia</taxon>
        <taxon>Pirellulales</taxon>
        <taxon>Pirellulaceae</taxon>
        <taxon>Anatilimnocola</taxon>
    </lineage>
</organism>
<dbReference type="InterPro" id="IPR025857">
    <property type="entry name" value="MacB_PCD"/>
</dbReference>
<evidence type="ECO:0000259" key="7">
    <source>
        <dbReference type="Pfam" id="PF02687"/>
    </source>
</evidence>
<dbReference type="GO" id="GO:0005886">
    <property type="term" value="C:plasma membrane"/>
    <property type="evidence" value="ECO:0007669"/>
    <property type="project" value="UniProtKB-SubCell"/>
</dbReference>
<comment type="subcellular location">
    <subcellularLocation>
        <location evidence="1">Cell membrane</location>
        <topology evidence="1">Multi-pass membrane protein</topology>
    </subcellularLocation>
</comment>